<keyword evidence="4 6" id="KW-0472">Membrane</keyword>
<evidence type="ECO:0000313" key="9">
    <source>
        <dbReference type="Proteomes" id="UP000334019"/>
    </source>
</evidence>
<reference evidence="8 9" key="1">
    <citation type="submission" date="2019-11" db="EMBL/GenBank/DDBJ databases">
        <authorList>
            <person name="He Y."/>
        </authorList>
    </citation>
    <scope>NUCLEOTIDE SEQUENCE [LARGE SCALE GENOMIC DNA]</scope>
    <source>
        <strain evidence="8 9">SCSIO 58843</strain>
    </source>
</reference>
<gene>
    <name evidence="8" type="ORF">GH723_14335</name>
</gene>
<dbReference type="GO" id="GO:0022857">
    <property type="term" value="F:transmembrane transporter activity"/>
    <property type="evidence" value="ECO:0007669"/>
    <property type="project" value="InterPro"/>
</dbReference>
<feature type="domain" description="Major facilitator superfamily (MFS) profile" evidence="7">
    <location>
        <begin position="1"/>
        <end position="430"/>
    </location>
</feature>
<name>A0A5Q2RL21_9ACTN</name>
<dbReference type="EMBL" id="CP045851">
    <property type="protein sequence ID" value="QGG96184.1"/>
    <property type="molecule type" value="Genomic_DNA"/>
</dbReference>
<feature type="transmembrane region" description="Helical" evidence="6">
    <location>
        <begin position="208"/>
        <end position="226"/>
    </location>
</feature>
<feature type="compositionally biased region" description="Acidic residues" evidence="5">
    <location>
        <begin position="434"/>
        <end position="451"/>
    </location>
</feature>
<feature type="transmembrane region" description="Helical" evidence="6">
    <location>
        <begin position="143"/>
        <end position="167"/>
    </location>
</feature>
<dbReference type="Proteomes" id="UP000334019">
    <property type="component" value="Chromosome"/>
</dbReference>
<dbReference type="InterPro" id="IPR020846">
    <property type="entry name" value="MFS_dom"/>
</dbReference>
<evidence type="ECO:0000256" key="6">
    <source>
        <dbReference type="SAM" id="Phobius"/>
    </source>
</evidence>
<proteinExistence type="predicted"/>
<feature type="transmembrane region" description="Helical" evidence="6">
    <location>
        <begin position="312"/>
        <end position="344"/>
    </location>
</feature>
<feature type="transmembrane region" description="Helical" evidence="6">
    <location>
        <begin position="247"/>
        <end position="268"/>
    </location>
</feature>
<comment type="subcellular location">
    <subcellularLocation>
        <location evidence="1">Cell membrane</location>
        <topology evidence="1">Multi-pass membrane protein</topology>
    </subcellularLocation>
</comment>
<protein>
    <submittedName>
        <fullName evidence="8">MFS transporter</fullName>
    </submittedName>
</protein>
<accession>A0A5Q2RL21</accession>
<organism evidence="8 9">
    <name type="scientific">Actinomarinicola tropica</name>
    <dbReference type="NCBI Taxonomy" id="2789776"/>
    <lineage>
        <taxon>Bacteria</taxon>
        <taxon>Bacillati</taxon>
        <taxon>Actinomycetota</taxon>
        <taxon>Acidimicrobiia</taxon>
        <taxon>Acidimicrobiales</taxon>
        <taxon>Iamiaceae</taxon>
        <taxon>Actinomarinicola</taxon>
    </lineage>
</organism>
<dbReference type="InterPro" id="IPR011701">
    <property type="entry name" value="MFS"/>
</dbReference>
<feature type="region of interest" description="Disordered" evidence="5">
    <location>
        <begin position="434"/>
        <end position="466"/>
    </location>
</feature>
<feature type="transmembrane region" description="Helical" evidence="6">
    <location>
        <begin position="117"/>
        <end position="137"/>
    </location>
</feature>
<evidence type="ECO:0000256" key="4">
    <source>
        <dbReference type="ARBA" id="ARBA00023136"/>
    </source>
</evidence>
<dbReference type="PROSITE" id="PS50850">
    <property type="entry name" value="MFS"/>
    <property type="match status" value="1"/>
</dbReference>
<dbReference type="PANTHER" id="PTHR42718">
    <property type="entry name" value="MAJOR FACILITATOR SUPERFAMILY MULTIDRUG TRANSPORTER MFSC"/>
    <property type="match status" value="1"/>
</dbReference>
<evidence type="ECO:0000256" key="5">
    <source>
        <dbReference type="SAM" id="MobiDB-lite"/>
    </source>
</evidence>
<feature type="transmembrane region" description="Helical" evidence="6">
    <location>
        <begin position="401"/>
        <end position="425"/>
    </location>
</feature>
<feature type="transmembrane region" description="Helical" evidence="6">
    <location>
        <begin position="90"/>
        <end position="110"/>
    </location>
</feature>
<dbReference type="KEGG" id="atq:GH723_14335"/>
<keyword evidence="3 6" id="KW-1133">Transmembrane helix</keyword>
<dbReference type="Pfam" id="PF07690">
    <property type="entry name" value="MFS_1"/>
    <property type="match status" value="1"/>
</dbReference>
<feature type="transmembrane region" description="Helical" evidence="6">
    <location>
        <begin position="179"/>
        <end position="196"/>
    </location>
</feature>
<feature type="transmembrane region" description="Helical" evidence="6">
    <location>
        <begin position="28"/>
        <end position="47"/>
    </location>
</feature>
<dbReference type="GO" id="GO:0005886">
    <property type="term" value="C:plasma membrane"/>
    <property type="evidence" value="ECO:0007669"/>
    <property type="project" value="UniProtKB-SubCell"/>
</dbReference>
<feature type="transmembrane region" description="Helical" evidence="6">
    <location>
        <begin position="59"/>
        <end position="78"/>
    </location>
</feature>
<dbReference type="RefSeq" id="WP_153760290.1">
    <property type="nucleotide sequence ID" value="NZ_CP045851.1"/>
</dbReference>
<dbReference type="Gene3D" id="1.20.1250.20">
    <property type="entry name" value="MFS general substrate transporter like domains"/>
    <property type="match status" value="1"/>
</dbReference>
<dbReference type="AlphaFoldDB" id="A0A5Q2RL21"/>
<keyword evidence="2 6" id="KW-0812">Transmembrane</keyword>
<dbReference type="PANTHER" id="PTHR42718:SF48">
    <property type="entry name" value="CONSERVED TWO-DOMAIN MEMBRANE PROTEIN-RELATED"/>
    <property type="match status" value="1"/>
</dbReference>
<evidence type="ECO:0000256" key="3">
    <source>
        <dbReference type="ARBA" id="ARBA00022989"/>
    </source>
</evidence>
<keyword evidence="9" id="KW-1185">Reference proteome</keyword>
<sequence length="466" mass="48627">MFATSFPITILSVSLTDIAEEFDTTTSVLTWVISGPMLLSALSLPVLGKLGDLYGHRKVFLTGFTLATLVSATTALAWDPFSLIGLRSMAQIIGGATQPTSMALVMLVFAPADRVKAIGYWSFVAAGAPAIGLAVGGPLIDLFGWRLIFVIQAVLAGFALALATVILPESQPKRVRFDVAGALALTFVVGSLMLIIGQGPSWGFTHPALLASYVVLPVAVPAFIAIERRSDAPLVPLEFLRRRNFTFALLTSFLMGSVYMGGFVLSPIALRDGFGLSATVAATVMLLRTGVYSLSSPLGGQLGARYGTRSMAVWGTAFLALSMLVFIAGTHFDVLIVFCAALLAQGLGNGISRPPVTAALANSVPEGDLGMATALQRMTMQIGNSFGIAMMSAAYDDSGTAGAFVAPFTVGLVLAIVNVGIATFLRADVHATADDEEAATDGEEPGDEELVDGAAASVEVATEHRR</sequence>
<evidence type="ECO:0000259" key="7">
    <source>
        <dbReference type="PROSITE" id="PS50850"/>
    </source>
</evidence>
<dbReference type="Gene3D" id="1.20.1720.10">
    <property type="entry name" value="Multidrug resistance protein D"/>
    <property type="match status" value="1"/>
</dbReference>
<dbReference type="SUPFAM" id="SSF103473">
    <property type="entry name" value="MFS general substrate transporter"/>
    <property type="match status" value="1"/>
</dbReference>
<feature type="transmembrane region" description="Helical" evidence="6">
    <location>
        <begin position="274"/>
        <end position="291"/>
    </location>
</feature>
<dbReference type="InterPro" id="IPR036259">
    <property type="entry name" value="MFS_trans_sf"/>
</dbReference>
<evidence type="ECO:0000256" key="2">
    <source>
        <dbReference type="ARBA" id="ARBA00022692"/>
    </source>
</evidence>
<evidence type="ECO:0000256" key="1">
    <source>
        <dbReference type="ARBA" id="ARBA00004651"/>
    </source>
</evidence>
<evidence type="ECO:0000313" key="8">
    <source>
        <dbReference type="EMBL" id="QGG96184.1"/>
    </source>
</evidence>